<evidence type="ECO:0000256" key="1">
    <source>
        <dbReference type="PROSITE-ProRule" id="PRU00965"/>
    </source>
</evidence>
<comment type="caution">
    <text evidence="3">The sequence shown here is derived from an EMBL/GenBank/DDBJ whole genome shotgun (WGS) entry which is preliminary data.</text>
</comment>
<dbReference type="InterPro" id="IPR017921">
    <property type="entry name" value="Znf_CTCHY"/>
</dbReference>
<dbReference type="PANTHER" id="PTHR21319">
    <property type="entry name" value="RING FINGER AND CHY ZINC FINGER DOMAIN-CONTAINING PROTEIN 1"/>
    <property type="match status" value="1"/>
</dbReference>
<dbReference type="EMBL" id="JAYKXN010000005">
    <property type="protein sequence ID" value="KAK7284714.1"/>
    <property type="molecule type" value="Genomic_DNA"/>
</dbReference>
<dbReference type="AlphaFoldDB" id="A0AAN9IR91"/>
<feature type="domain" description="CTCHY-type" evidence="2">
    <location>
        <begin position="25"/>
        <end position="76"/>
    </location>
</feature>
<dbReference type="GO" id="GO:0061630">
    <property type="term" value="F:ubiquitin protein ligase activity"/>
    <property type="evidence" value="ECO:0007669"/>
    <property type="project" value="TreeGrafter"/>
</dbReference>
<dbReference type="InterPro" id="IPR037275">
    <property type="entry name" value="Znf_CTCHY_sf"/>
</dbReference>
<dbReference type="PROSITE" id="PS51270">
    <property type="entry name" value="ZF_CTCHY"/>
    <property type="match status" value="1"/>
</dbReference>
<proteinExistence type="predicted"/>
<protein>
    <recommendedName>
        <fullName evidence="2">CTCHY-type domain-containing protein</fullName>
    </recommendedName>
</protein>
<evidence type="ECO:0000259" key="2">
    <source>
        <dbReference type="PROSITE" id="PS51270"/>
    </source>
</evidence>
<sequence length="84" mass="9566">MALMRIIMYWQNRVAEVCSNCGVSMAEYCCDVCKFYDDDVTVGGHDKFFLCMKCGSFHAVSLQNNHSCVENSLKNFCPVCFEDL</sequence>
<dbReference type="Proteomes" id="UP001359559">
    <property type="component" value="Unassembled WGS sequence"/>
</dbReference>
<keyword evidence="1" id="KW-0863">Zinc-finger</keyword>
<dbReference type="GO" id="GO:0005634">
    <property type="term" value="C:nucleus"/>
    <property type="evidence" value="ECO:0007669"/>
    <property type="project" value="TreeGrafter"/>
</dbReference>
<gene>
    <name evidence="3" type="ORF">RJT34_19466</name>
</gene>
<dbReference type="SUPFAM" id="SSF161245">
    <property type="entry name" value="Zinc hairpin stack"/>
    <property type="match status" value="1"/>
</dbReference>
<dbReference type="GO" id="GO:0016567">
    <property type="term" value="P:protein ubiquitination"/>
    <property type="evidence" value="ECO:0007669"/>
    <property type="project" value="TreeGrafter"/>
</dbReference>
<evidence type="ECO:0000313" key="3">
    <source>
        <dbReference type="EMBL" id="KAK7284714.1"/>
    </source>
</evidence>
<reference evidence="3 4" key="1">
    <citation type="submission" date="2024-01" db="EMBL/GenBank/DDBJ databases">
        <title>The genomes of 5 underutilized Papilionoideae crops provide insights into root nodulation and disease resistance.</title>
        <authorList>
            <person name="Yuan L."/>
        </authorList>
    </citation>
    <scope>NUCLEOTIDE SEQUENCE [LARGE SCALE GENOMIC DNA]</scope>
    <source>
        <strain evidence="3">LY-2023</strain>
        <tissue evidence="3">Leaf</tissue>
    </source>
</reference>
<name>A0AAN9IR91_CLITE</name>
<organism evidence="3 4">
    <name type="scientific">Clitoria ternatea</name>
    <name type="common">Butterfly pea</name>
    <dbReference type="NCBI Taxonomy" id="43366"/>
    <lineage>
        <taxon>Eukaryota</taxon>
        <taxon>Viridiplantae</taxon>
        <taxon>Streptophyta</taxon>
        <taxon>Embryophyta</taxon>
        <taxon>Tracheophyta</taxon>
        <taxon>Spermatophyta</taxon>
        <taxon>Magnoliopsida</taxon>
        <taxon>eudicotyledons</taxon>
        <taxon>Gunneridae</taxon>
        <taxon>Pentapetalae</taxon>
        <taxon>rosids</taxon>
        <taxon>fabids</taxon>
        <taxon>Fabales</taxon>
        <taxon>Fabaceae</taxon>
        <taxon>Papilionoideae</taxon>
        <taxon>50 kb inversion clade</taxon>
        <taxon>NPAAA clade</taxon>
        <taxon>indigoferoid/millettioid clade</taxon>
        <taxon>Phaseoleae</taxon>
        <taxon>Clitoria</taxon>
    </lineage>
</organism>
<keyword evidence="1" id="KW-0862">Zinc</keyword>
<dbReference type="GO" id="GO:0006511">
    <property type="term" value="P:ubiquitin-dependent protein catabolic process"/>
    <property type="evidence" value="ECO:0007669"/>
    <property type="project" value="TreeGrafter"/>
</dbReference>
<keyword evidence="4" id="KW-1185">Reference proteome</keyword>
<dbReference type="GO" id="GO:0008270">
    <property type="term" value="F:zinc ion binding"/>
    <property type="evidence" value="ECO:0007669"/>
    <property type="project" value="UniProtKB-KW"/>
</dbReference>
<accession>A0AAN9IR91</accession>
<dbReference type="PANTHER" id="PTHR21319:SF12">
    <property type="entry name" value="ZINC FINGER (C3HC4-TYPE RING FINGER) FAMILY PROTEIN"/>
    <property type="match status" value="1"/>
</dbReference>
<keyword evidence="1" id="KW-0479">Metal-binding</keyword>
<evidence type="ECO:0000313" key="4">
    <source>
        <dbReference type="Proteomes" id="UP001359559"/>
    </source>
</evidence>